<dbReference type="GO" id="GO:0051321">
    <property type="term" value="P:meiotic cell cycle"/>
    <property type="evidence" value="ECO:0007669"/>
    <property type="project" value="TreeGrafter"/>
</dbReference>
<protein>
    <submittedName>
        <fullName evidence="9">Uncharacterized protein</fullName>
    </submittedName>
</protein>
<dbReference type="InterPro" id="IPR042241">
    <property type="entry name" value="GCP_C_sf"/>
</dbReference>
<feature type="region of interest" description="Disordered" evidence="6">
    <location>
        <begin position="1"/>
        <end position="110"/>
    </location>
</feature>
<evidence type="ECO:0000256" key="2">
    <source>
        <dbReference type="ARBA" id="ARBA00010337"/>
    </source>
</evidence>
<sequence>MSSHPSRRSDNAAYQQQHDADPRSQPSSSRYPMQPTAAPPPPASESEMVREMYRMLGNLTRSLVPATRKRRDETAEERQARKELKDRLDDEGYDIVEMKEHSSRPTEPQITDMVQRKLSRWAVDGGHGSTVRYANLVARLKSHPQRPRHVTAILDLLEQLAFTAGPSSTLHEPGAAPRRAADPRPTSSRSAHEAVSNKAEAAPADDAFQRSPPSPPASRPDRAELSNTKAAPPPKGHATTPAGDSHPEREASTSAPTAQSLQQDGRLPRKELLERWRARQNAPDIPEEELLRDVVYILQGISGRYVRWEEHHQLPTVEPGEQPGEPEKVLRVVIEEQGRGRIDAPTRHLIHRLAELGRLYRRVSEFLQERTGAPGSGLIMQSLCHFISNELTGYYRLVASLEAQLNRAGTPGVEGGSKTTEASTYVTLKRMGVWTEETALRMRMTSTIIESCRHAHGGAIVSLIHSYTFNGDPFIRKFTSQLLDEVSRPFFHSLSLWIYEGELEDPFDEFFVELNSDPRRPAGGGGGGGDSGDLSGFQGLEADAASLWQNKFVFRKPMLPSFLDESFGRKIFSTGKSLNFIRHSCGDSDWVATRSNLDASAKDLRYTDLSGLERTIDTAFTIASKRLLDIFLDDFKLLDHLRALKDYLMLFRGDFVDLLMQSLGSSLSRPAASLFRHNLTASLETAVRGSNAQFDDPDILKRLDARILEFSEGDTGWDTFTLEYKVDSPVNTVLDTPAMIEYQTIFSHLWKIKRVELAVNASWMRLLSSSGTLRRIRKKEAVGRDLDREAHIALVMLGEMIQFVRQMQGFCQLEVIEYSWDDLVKNMARKEGDLDELIESHRRYLNALVNKVLLKGGKRGAHNYLSEELRAQFNTILAFTLAVDDLSHVITGELARHDLENPSTRPPQHASLRGPRSSRPSSAAGLSLPPADPTAISKISQRLREQSATFQDRMQTIVNALERHSNLTVRDLGSRLNFNVHYETSRRESSSRRAAEVRSTGPGGASSVAASSPPPGRPSAQQVGGAASEPTAA</sequence>
<dbReference type="GO" id="GO:0051011">
    <property type="term" value="F:microtubule minus-end binding"/>
    <property type="evidence" value="ECO:0007669"/>
    <property type="project" value="TreeGrafter"/>
</dbReference>
<evidence type="ECO:0000256" key="6">
    <source>
        <dbReference type="SAM" id="MobiDB-lite"/>
    </source>
</evidence>
<feature type="compositionally biased region" description="Polar residues" evidence="6">
    <location>
        <begin position="252"/>
        <end position="263"/>
    </location>
</feature>
<dbReference type="InterPro" id="IPR007259">
    <property type="entry name" value="GCP"/>
</dbReference>
<evidence type="ECO:0000259" key="7">
    <source>
        <dbReference type="Pfam" id="PF04130"/>
    </source>
</evidence>
<dbReference type="GO" id="GO:0000930">
    <property type="term" value="C:gamma-tubulin complex"/>
    <property type="evidence" value="ECO:0007669"/>
    <property type="project" value="TreeGrafter"/>
</dbReference>
<feature type="compositionally biased region" description="Basic and acidic residues" evidence="6">
    <location>
        <begin position="983"/>
        <end position="996"/>
    </location>
</feature>
<dbReference type="InterPro" id="IPR041470">
    <property type="entry name" value="GCP_N"/>
</dbReference>
<dbReference type="Proteomes" id="UP000053664">
    <property type="component" value="Unassembled WGS sequence"/>
</dbReference>
<evidence type="ECO:0000256" key="4">
    <source>
        <dbReference type="ARBA" id="ARBA00022701"/>
    </source>
</evidence>
<evidence type="ECO:0000256" key="5">
    <source>
        <dbReference type="ARBA" id="ARBA00023212"/>
    </source>
</evidence>
<dbReference type="Gene3D" id="1.20.120.1900">
    <property type="entry name" value="Gamma-tubulin complex, C-terminal domain"/>
    <property type="match status" value="1"/>
</dbReference>
<dbReference type="Pfam" id="PF17681">
    <property type="entry name" value="GCP_N_terminal"/>
    <property type="match status" value="1"/>
</dbReference>
<evidence type="ECO:0000259" key="8">
    <source>
        <dbReference type="Pfam" id="PF17681"/>
    </source>
</evidence>
<evidence type="ECO:0000313" key="10">
    <source>
        <dbReference type="Proteomes" id="UP000053664"/>
    </source>
</evidence>
<dbReference type="AlphaFoldDB" id="A0A061HA36"/>
<dbReference type="GeneID" id="19319083"/>
<dbReference type="GO" id="GO:0043015">
    <property type="term" value="F:gamma-tubulin binding"/>
    <property type="evidence" value="ECO:0007669"/>
    <property type="project" value="InterPro"/>
</dbReference>
<feature type="compositionally biased region" description="Basic and acidic residues" evidence="6">
    <location>
        <begin position="70"/>
        <end position="104"/>
    </location>
</feature>
<feature type="domain" description="Gamma tubulin complex component protein N-terminal" evidence="8">
    <location>
        <begin position="291"/>
        <end position="633"/>
    </location>
</feature>
<keyword evidence="3" id="KW-0963">Cytoplasm</keyword>
<feature type="region of interest" description="Disordered" evidence="6">
    <location>
        <begin position="167"/>
        <end position="267"/>
    </location>
</feature>
<dbReference type="EMBL" id="KE361639">
    <property type="protein sequence ID" value="EPQ27446.1"/>
    <property type="molecule type" value="Genomic_DNA"/>
</dbReference>
<dbReference type="RefSeq" id="XP_007880704.1">
    <property type="nucleotide sequence ID" value="XM_007882513.1"/>
</dbReference>
<name>A0A061HA36_9BASI</name>
<dbReference type="GO" id="GO:0005874">
    <property type="term" value="C:microtubule"/>
    <property type="evidence" value="ECO:0007669"/>
    <property type="project" value="UniProtKB-KW"/>
</dbReference>
<dbReference type="GO" id="GO:0051225">
    <property type="term" value="P:spindle assembly"/>
    <property type="evidence" value="ECO:0007669"/>
    <property type="project" value="TreeGrafter"/>
</dbReference>
<dbReference type="InterPro" id="IPR040457">
    <property type="entry name" value="GCP_C"/>
</dbReference>
<proteinExistence type="inferred from homology"/>
<dbReference type="OrthoDB" id="5860513at2759"/>
<evidence type="ECO:0000256" key="1">
    <source>
        <dbReference type="ARBA" id="ARBA00004245"/>
    </source>
</evidence>
<comment type="similarity">
    <text evidence="2">Belongs to the TUBGCP family.</text>
</comment>
<dbReference type="HOGENOM" id="CLU_003736_2_0_1"/>
<feature type="domain" description="Gamma tubulin complex component C-terminal" evidence="7">
    <location>
        <begin position="637"/>
        <end position="982"/>
    </location>
</feature>
<organism evidence="9 10">
    <name type="scientific">Pseudozyma flocculosa PF-1</name>
    <dbReference type="NCBI Taxonomy" id="1277687"/>
    <lineage>
        <taxon>Eukaryota</taxon>
        <taxon>Fungi</taxon>
        <taxon>Dikarya</taxon>
        <taxon>Basidiomycota</taxon>
        <taxon>Ustilaginomycotina</taxon>
        <taxon>Ustilaginomycetes</taxon>
        <taxon>Ustilaginales</taxon>
        <taxon>Ustilaginaceae</taxon>
        <taxon>Pseudozyma</taxon>
    </lineage>
</organism>
<feature type="region of interest" description="Disordered" evidence="6">
    <location>
        <begin position="897"/>
        <end position="933"/>
    </location>
</feature>
<dbReference type="KEGG" id="pfp:PFL1_04984"/>
<dbReference type="GO" id="GO:0007020">
    <property type="term" value="P:microtubule nucleation"/>
    <property type="evidence" value="ECO:0007669"/>
    <property type="project" value="InterPro"/>
</dbReference>
<dbReference type="GO" id="GO:0044732">
    <property type="term" value="C:mitotic spindle pole body"/>
    <property type="evidence" value="ECO:0007669"/>
    <property type="project" value="TreeGrafter"/>
</dbReference>
<gene>
    <name evidence="9" type="ORF">PFL1_04984</name>
</gene>
<evidence type="ECO:0000256" key="3">
    <source>
        <dbReference type="ARBA" id="ARBA00022490"/>
    </source>
</evidence>
<reference evidence="9 10" key="1">
    <citation type="journal article" date="2013" name="Plant Cell">
        <title>The transition from a phytopathogenic smut ancestor to an anamorphic biocontrol agent deciphered by comparative whole-genome analysis.</title>
        <authorList>
            <person name="Lefebvre F."/>
            <person name="Joly D.L."/>
            <person name="Labbe C."/>
            <person name="Teichmann B."/>
            <person name="Linning R."/>
            <person name="Belzile F."/>
            <person name="Bakkeren G."/>
            <person name="Belanger R.R."/>
        </authorList>
    </citation>
    <scope>NUCLEOTIDE SEQUENCE [LARGE SCALE GENOMIC DNA]</scope>
    <source>
        <strain evidence="9 10">PF-1</strain>
    </source>
</reference>
<accession>A0A061HA36</accession>
<dbReference type="Pfam" id="PF04130">
    <property type="entry name" value="GCP_C_terminal"/>
    <property type="match status" value="1"/>
</dbReference>
<keyword evidence="5" id="KW-0206">Cytoskeleton</keyword>
<feature type="region of interest" description="Disordered" evidence="6">
    <location>
        <begin position="983"/>
        <end position="1033"/>
    </location>
</feature>
<dbReference type="PANTHER" id="PTHR19302">
    <property type="entry name" value="GAMMA TUBULIN COMPLEX PROTEIN"/>
    <property type="match status" value="1"/>
</dbReference>
<dbReference type="GO" id="GO:0031122">
    <property type="term" value="P:cytoplasmic microtubule organization"/>
    <property type="evidence" value="ECO:0007669"/>
    <property type="project" value="TreeGrafter"/>
</dbReference>
<dbReference type="eggNOG" id="KOG2000">
    <property type="taxonomic scope" value="Eukaryota"/>
</dbReference>
<dbReference type="GO" id="GO:0000922">
    <property type="term" value="C:spindle pole"/>
    <property type="evidence" value="ECO:0007669"/>
    <property type="project" value="InterPro"/>
</dbReference>
<feature type="compositionally biased region" description="Low complexity" evidence="6">
    <location>
        <begin position="173"/>
        <end position="189"/>
    </location>
</feature>
<dbReference type="GO" id="GO:0000278">
    <property type="term" value="P:mitotic cell cycle"/>
    <property type="evidence" value="ECO:0007669"/>
    <property type="project" value="TreeGrafter"/>
</dbReference>
<evidence type="ECO:0000313" key="9">
    <source>
        <dbReference type="EMBL" id="EPQ27446.1"/>
    </source>
</evidence>
<comment type="subcellular location">
    <subcellularLocation>
        <location evidence="1">Cytoplasm</location>
        <location evidence="1">Cytoskeleton</location>
    </subcellularLocation>
</comment>
<dbReference type="PANTHER" id="PTHR19302:SF14">
    <property type="entry name" value="GAMMA-TUBULIN COMPLEX COMPONENT 3"/>
    <property type="match status" value="1"/>
</dbReference>
<feature type="compositionally biased region" description="Low complexity" evidence="6">
    <location>
        <begin position="910"/>
        <end position="929"/>
    </location>
</feature>
<keyword evidence="4" id="KW-0493">Microtubule</keyword>